<dbReference type="GO" id="GO:0003677">
    <property type="term" value="F:DNA binding"/>
    <property type="evidence" value="ECO:0007669"/>
    <property type="project" value="InterPro"/>
</dbReference>
<dbReference type="InterPro" id="IPR004401">
    <property type="entry name" value="YbaB/EbfC"/>
</dbReference>
<dbReference type="EMBL" id="ACZI02000003">
    <property type="protein sequence ID" value="EFV14980.1"/>
    <property type="molecule type" value="Genomic_DNA"/>
</dbReference>
<keyword evidence="1" id="KW-0175">Coiled coil</keyword>
<protein>
    <recommendedName>
        <fullName evidence="5">YbaB/EbfC family nucleoid-associated protein</fullName>
    </recommendedName>
</protein>
<dbReference type="SUPFAM" id="SSF82607">
    <property type="entry name" value="YbaB-like"/>
    <property type="match status" value="1"/>
</dbReference>
<dbReference type="Gene3D" id="3.30.1310.10">
    <property type="entry name" value="Nucleoid-associated protein YbaB-like domain"/>
    <property type="match status" value="1"/>
</dbReference>
<dbReference type="RefSeq" id="WP_007466898.1">
    <property type="nucleotide sequence ID" value="NZ_KI391954.1"/>
</dbReference>
<evidence type="ECO:0000256" key="2">
    <source>
        <dbReference type="SAM" id="MobiDB-lite"/>
    </source>
</evidence>
<evidence type="ECO:0000313" key="4">
    <source>
        <dbReference type="Proteomes" id="UP000004816"/>
    </source>
</evidence>
<proteinExistence type="predicted"/>
<feature type="coiled-coil region" evidence="1">
    <location>
        <begin position="1"/>
        <end position="35"/>
    </location>
</feature>
<gene>
    <name evidence="3" type="ORF">HMPREF9336_00167</name>
</gene>
<evidence type="ECO:0008006" key="5">
    <source>
        <dbReference type="Google" id="ProtNLM"/>
    </source>
</evidence>
<sequence>MADENSKVRDLEAEIAELRAKQARAQAKLAEVRGKGTAHNGHIVFEVDAGGKFLDLKLNPQAGELRIEDLESSIKAAARAAVADAAKKAQEAMAELTGDPRIAKAVESIKGFTGEAAKAPAPKASVPKGPQPGDEDYEQPQSWLERA</sequence>
<evidence type="ECO:0000256" key="1">
    <source>
        <dbReference type="SAM" id="Coils"/>
    </source>
</evidence>
<comment type="caution">
    <text evidence="3">The sequence shown here is derived from an EMBL/GenBank/DDBJ whole genome shotgun (WGS) entry which is preliminary data.</text>
</comment>
<dbReference type="Proteomes" id="UP000004816">
    <property type="component" value="Unassembled WGS sequence"/>
</dbReference>
<accession>E5XKZ8</accession>
<reference evidence="3 4" key="1">
    <citation type="journal article" date="2011" name="Stand. Genomic Sci.">
        <title>High quality draft genome sequence of Segniliparus rugosus CDC 945(T)= (ATCC BAA-974(T)).</title>
        <authorList>
            <person name="Earl A.M."/>
            <person name="Desjardins C.A."/>
            <person name="Fitzgerald M.G."/>
            <person name="Arachchi H.M."/>
            <person name="Zeng Q."/>
            <person name="Mehta T."/>
            <person name="Griggs A."/>
            <person name="Birren B.W."/>
            <person name="Toney N.C."/>
            <person name="Carr J."/>
            <person name="Posey J."/>
            <person name="Butler W.R."/>
        </authorList>
    </citation>
    <scope>NUCLEOTIDE SEQUENCE [LARGE SCALE GENOMIC DNA]</scope>
    <source>
        <strain evidence="4">ATCC BAA-974 / DSM 45345 / CCUG 50838 / CIP 108380 / JCM 13579 / CDC 945</strain>
    </source>
</reference>
<organism evidence="3 4">
    <name type="scientific">Segniliparus rugosus (strain ATCC BAA-974 / DSM 45345 / CCUG 50838 / CIP 108380 / JCM 13579 / CDC 945)</name>
    <dbReference type="NCBI Taxonomy" id="679197"/>
    <lineage>
        <taxon>Bacteria</taxon>
        <taxon>Bacillati</taxon>
        <taxon>Actinomycetota</taxon>
        <taxon>Actinomycetes</taxon>
        <taxon>Mycobacteriales</taxon>
        <taxon>Segniliparaceae</taxon>
        <taxon>Segniliparus</taxon>
    </lineage>
</organism>
<keyword evidence="4" id="KW-1185">Reference proteome</keyword>
<dbReference type="HOGENOM" id="CLU_1766741_0_0_11"/>
<dbReference type="Pfam" id="PF02575">
    <property type="entry name" value="YbaB_DNA_bd"/>
    <property type="match status" value="1"/>
</dbReference>
<evidence type="ECO:0000313" key="3">
    <source>
        <dbReference type="EMBL" id="EFV14980.1"/>
    </source>
</evidence>
<dbReference type="AlphaFoldDB" id="E5XKZ8"/>
<dbReference type="eggNOG" id="ENOG50325C3">
    <property type="taxonomic scope" value="Bacteria"/>
</dbReference>
<name>E5XKZ8_SEGRC</name>
<dbReference type="InterPro" id="IPR036894">
    <property type="entry name" value="YbaB-like_sf"/>
</dbReference>
<feature type="region of interest" description="Disordered" evidence="2">
    <location>
        <begin position="113"/>
        <end position="147"/>
    </location>
</feature>